<keyword evidence="9" id="KW-1185">Reference proteome</keyword>
<keyword evidence="2" id="KW-0639">Primosome</keyword>
<evidence type="ECO:0000256" key="5">
    <source>
        <dbReference type="ARBA" id="ARBA00022705"/>
    </source>
</evidence>
<keyword evidence="4" id="KW-0548">Nucleotidyltransferase</keyword>
<dbReference type="InterPro" id="IPR013237">
    <property type="entry name" value="Phage_T7_Gp4_N"/>
</dbReference>
<dbReference type="Proteomes" id="UP001293718">
    <property type="component" value="Unassembled WGS sequence"/>
</dbReference>
<dbReference type="Pfam" id="PF13362">
    <property type="entry name" value="Toprim_3"/>
    <property type="match status" value="1"/>
</dbReference>
<evidence type="ECO:0000256" key="1">
    <source>
        <dbReference type="ARBA" id="ARBA00022478"/>
    </source>
</evidence>
<name>A0ABU5I7J2_9BURK</name>
<keyword evidence="6" id="KW-0804">Transcription</keyword>
<dbReference type="Pfam" id="PF08273">
    <property type="entry name" value="Zn_Ribbon_Prim"/>
    <property type="match status" value="1"/>
</dbReference>
<geneLocation type="plasmid" evidence="8">
    <name>unnamed</name>
</geneLocation>
<dbReference type="Gene3D" id="3.90.580.10">
    <property type="entry name" value="Zinc finger, CHC2-type domain"/>
    <property type="match status" value="1"/>
</dbReference>
<dbReference type="InterPro" id="IPR034154">
    <property type="entry name" value="TOPRIM_DnaG/twinkle"/>
</dbReference>
<evidence type="ECO:0000256" key="2">
    <source>
        <dbReference type="ARBA" id="ARBA00022515"/>
    </source>
</evidence>
<dbReference type="InterPro" id="IPR055570">
    <property type="entry name" value="DUF7146"/>
</dbReference>
<dbReference type="SUPFAM" id="SSF57783">
    <property type="entry name" value="Zinc beta-ribbon"/>
    <property type="match status" value="1"/>
</dbReference>
<reference evidence="8 9" key="1">
    <citation type="submission" date="2023-11" db="EMBL/GenBank/DDBJ databases">
        <title>Draft genome of Azohydromonas lata strain H1 (DSM1123), a polyhydroxyalkanoate producer.</title>
        <authorList>
            <person name="Traversa D."/>
            <person name="D'Addabbo P."/>
            <person name="Pazzani C."/>
            <person name="Manzari C."/>
            <person name="Chiara M."/>
            <person name="Scrascia M."/>
        </authorList>
    </citation>
    <scope>NUCLEOTIDE SEQUENCE [LARGE SCALE GENOMIC DNA]</scope>
    <source>
        <strain evidence="8 9">H1</strain>
        <plasmid evidence="8">unnamed</plasmid>
    </source>
</reference>
<evidence type="ECO:0000256" key="4">
    <source>
        <dbReference type="ARBA" id="ARBA00022695"/>
    </source>
</evidence>
<dbReference type="RefSeq" id="WP_322464165.1">
    <property type="nucleotide sequence ID" value="NZ_JAXOJX010000001.1"/>
</dbReference>
<evidence type="ECO:0000313" key="8">
    <source>
        <dbReference type="EMBL" id="MDZ5455071.1"/>
    </source>
</evidence>
<evidence type="ECO:0000256" key="6">
    <source>
        <dbReference type="ARBA" id="ARBA00023163"/>
    </source>
</evidence>
<dbReference type="CDD" id="cd01029">
    <property type="entry name" value="TOPRIM_primases"/>
    <property type="match status" value="1"/>
</dbReference>
<evidence type="ECO:0000259" key="7">
    <source>
        <dbReference type="SMART" id="SM00778"/>
    </source>
</evidence>
<keyword evidence="3" id="KW-0808">Transferase</keyword>
<keyword evidence="5" id="KW-0235">DNA replication</keyword>
<feature type="domain" description="DNA primase/helicase Gp4 N-terminal Bacteriophage T7-like" evidence="7">
    <location>
        <begin position="38"/>
        <end position="74"/>
    </location>
</feature>
<dbReference type="Pfam" id="PF23639">
    <property type="entry name" value="DUF7146"/>
    <property type="match status" value="1"/>
</dbReference>
<evidence type="ECO:0000313" key="9">
    <source>
        <dbReference type="Proteomes" id="UP001293718"/>
    </source>
</evidence>
<dbReference type="SMART" id="SM00778">
    <property type="entry name" value="Prim_Zn_Ribbon"/>
    <property type="match status" value="1"/>
</dbReference>
<dbReference type="InterPro" id="IPR036977">
    <property type="entry name" value="DNA_primase_Znf_CHC2"/>
</dbReference>
<accession>A0ABU5I7J2</accession>
<dbReference type="InterPro" id="IPR006171">
    <property type="entry name" value="TOPRIM_dom"/>
</dbReference>
<protein>
    <submittedName>
        <fullName evidence="8">Toprim domain-containing protein</fullName>
    </submittedName>
</protein>
<keyword evidence="8" id="KW-0614">Plasmid</keyword>
<proteinExistence type="predicted"/>
<evidence type="ECO:0000256" key="3">
    <source>
        <dbReference type="ARBA" id="ARBA00022679"/>
    </source>
</evidence>
<organism evidence="8 9">
    <name type="scientific">Azohydromonas lata</name>
    <dbReference type="NCBI Taxonomy" id="45677"/>
    <lineage>
        <taxon>Bacteria</taxon>
        <taxon>Pseudomonadati</taxon>
        <taxon>Pseudomonadota</taxon>
        <taxon>Betaproteobacteria</taxon>
        <taxon>Burkholderiales</taxon>
        <taxon>Sphaerotilaceae</taxon>
        <taxon>Azohydromonas</taxon>
    </lineage>
</organism>
<keyword evidence="1" id="KW-0240">DNA-directed RNA polymerase</keyword>
<dbReference type="EMBL" id="JAXOJX010000001">
    <property type="protein sequence ID" value="MDZ5455071.1"/>
    <property type="molecule type" value="Genomic_DNA"/>
</dbReference>
<comment type="caution">
    <text evidence="8">The sequence shown here is derived from an EMBL/GenBank/DDBJ whole genome shotgun (WGS) entry which is preliminary data.</text>
</comment>
<gene>
    <name evidence="8" type="ORF">SM757_00650</name>
</gene>
<sequence>MSNQDDFEARVREVKARAHGHWTGILVALGVDPKILNRKNQPCPMCGGTDRFQYTDKFQEGNYYCRSCGAGGGFKLAQHILGLRFGEVLERIEQQVGRLPSKPVGHSGPSAQRMKQLCQRIWHEARPISAGDEVDRYLRNRGLMLEHYPRTLRFHPELGYYRKEGSGKSVKVATYPAMLGCVQGPDGHGITLHRTYLSDGAKALGEESKKLLSSGIEGAAVRLQEPTDELGITEGVENGLAVQLATGKPVWAALNCGNLERIWIPDTVRRICIYGDNDADGGFEGQASAYVLARRLTRESKRLHDKGLSREVQVFIPRRSGTDWANVWFAKVASLRQAA</sequence>